<evidence type="ECO:0000313" key="3">
    <source>
        <dbReference type="Proteomes" id="UP000092445"/>
    </source>
</evidence>
<name>A0A1B0A158_GLOPL</name>
<evidence type="ECO:0000313" key="2">
    <source>
        <dbReference type="EnsemblMetazoa" id="GPAI031308-PA"/>
    </source>
</evidence>
<dbReference type="Proteomes" id="UP000092445">
    <property type="component" value="Unassembled WGS sequence"/>
</dbReference>
<accession>A0A1B0A158</accession>
<sequence>MSQKNTTQPSYKIYRFYALTGSTNPSVNWTDTGEESNALTPFILTEMRNIAAVVVVVVVVVVGIVAAVAVAVAAAAADVDSVVDSINLLIVYHRQSLRRHHHRR</sequence>
<dbReference type="EnsemblMetazoa" id="GPAI031308-RA">
    <property type="protein sequence ID" value="GPAI031308-PA"/>
    <property type="gene ID" value="GPAI031308"/>
</dbReference>
<proteinExistence type="predicted"/>
<keyword evidence="1" id="KW-0472">Membrane</keyword>
<organism evidence="2 3">
    <name type="scientific">Glossina pallidipes</name>
    <name type="common">Tsetse fly</name>
    <dbReference type="NCBI Taxonomy" id="7398"/>
    <lineage>
        <taxon>Eukaryota</taxon>
        <taxon>Metazoa</taxon>
        <taxon>Ecdysozoa</taxon>
        <taxon>Arthropoda</taxon>
        <taxon>Hexapoda</taxon>
        <taxon>Insecta</taxon>
        <taxon>Pterygota</taxon>
        <taxon>Neoptera</taxon>
        <taxon>Endopterygota</taxon>
        <taxon>Diptera</taxon>
        <taxon>Brachycera</taxon>
        <taxon>Muscomorpha</taxon>
        <taxon>Hippoboscoidea</taxon>
        <taxon>Glossinidae</taxon>
        <taxon>Glossina</taxon>
    </lineage>
</organism>
<keyword evidence="1" id="KW-0812">Transmembrane</keyword>
<reference evidence="2" key="2">
    <citation type="submission" date="2020-05" db="UniProtKB">
        <authorList>
            <consortium name="EnsemblMetazoa"/>
        </authorList>
    </citation>
    <scope>IDENTIFICATION</scope>
    <source>
        <strain evidence="2">IAEA</strain>
    </source>
</reference>
<keyword evidence="1" id="KW-1133">Transmembrane helix</keyword>
<evidence type="ECO:0000256" key="1">
    <source>
        <dbReference type="SAM" id="Phobius"/>
    </source>
</evidence>
<dbReference type="AlphaFoldDB" id="A0A1B0A158"/>
<protein>
    <submittedName>
        <fullName evidence="2">Uncharacterized protein</fullName>
    </submittedName>
</protein>
<feature type="transmembrane region" description="Helical" evidence="1">
    <location>
        <begin position="50"/>
        <end position="77"/>
    </location>
</feature>
<dbReference type="VEuPathDB" id="VectorBase:GPAI031308"/>
<keyword evidence="3" id="KW-1185">Reference proteome</keyword>
<reference evidence="3" key="1">
    <citation type="submission" date="2014-03" db="EMBL/GenBank/DDBJ databases">
        <authorList>
            <person name="Aksoy S."/>
            <person name="Warren W."/>
            <person name="Wilson R.K."/>
        </authorList>
    </citation>
    <scope>NUCLEOTIDE SEQUENCE [LARGE SCALE GENOMIC DNA]</scope>
    <source>
        <strain evidence="3">IAEA</strain>
    </source>
</reference>